<reference evidence="1" key="1">
    <citation type="submission" date="2022-04" db="EMBL/GenBank/DDBJ databases">
        <title>Genome of the entomopathogenic fungus Entomophthora muscae.</title>
        <authorList>
            <person name="Elya C."/>
            <person name="Lovett B.R."/>
            <person name="Lee E."/>
            <person name="Macias A.M."/>
            <person name="Hajek A.E."/>
            <person name="De Bivort B.L."/>
            <person name="Kasson M.T."/>
            <person name="De Fine Licht H.H."/>
            <person name="Stajich J.E."/>
        </authorList>
    </citation>
    <scope>NUCLEOTIDE SEQUENCE</scope>
    <source>
        <strain evidence="1">Berkeley</strain>
    </source>
</reference>
<comment type="caution">
    <text evidence="1">The sequence shown here is derived from an EMBL/GenBank/DDBJ whole genome shotgun (WGS) entry which is preliminary data.</text>
</comment>
<proteinExistence type="predicted"/>
<dbReference type="Proteomes" id="UP001165960">
    <property type="component" value="Unassembled WGS sequence"/>
</dbReference>
<keyword evidence="2" id="KW-1185">Reference proteome</keyword>
<organism evidence="1 2">
    <name type="scientific">Entomophthora muscae</name>
    <dbReference type="NCBI Taxonomy" id="34485"/>
    <lineage>
        <taxon>Eukaryota</taxon>
        <taxon>Fungi</taxon>
        <taxon>Fungi incertae sedis</taxon>
        <taxon>Zoopagomycota</taxon>
        <taxon>Entomophthoromycotina</taxon>
        <taxon>Entomophthoromycetes</taxon>
        <taxon>Entomophthorales</taxon>
        <taxon>Entomophthoraceae</taxon>
        <taxon>Entomophthora</taxon>
    </lineage>
</organism>
<name>A0ACC2TRS5_9FUNG</name>
<gene>
    <name evidence="1" type="ORF">DSO57_1018767</name>
</gene>
<sequence length="186" mass="20596">MSEMNTFNFLLSALCLASAATPTHTTGSQASDVAEATKVAIKDNLNHVLKLGKCDKNAEITVTIEGVDKDLPYLFPKFDKNDTTKTFFTHFPGHFQIPSFKYKFIKYTGNKTTDYEAYITPPKVPSSDEEDAHEDKTFSLKVDFKCDNVANEVAPTKYEFTVTNDARVVSLVSSAAVLAATFFLIL</sequence>
<protein>
    <submittedName>
        <fullName evidence="1">Uncharacterized protein</fullName>
    </submittedName>
</protein>
<evidence type="ECO:0000313" key="1">
    <source>
        <dbReference type="EMBL" id="KAJ9077225.1"/>
    </source>
</evidence>
<accession>A0ACC2TRS5</accession>
<dbReference type="EMBL" id="QTSX02002212">
    <property type="protein sequence ID" value="KAJ9077225.1"/>
    <property type="molecule type" value="Genomic_DNA"/>
</dbReference>
<evidence type="ECO:0000313" key="2">
    <source>
        <dbReference type="Proteomes" id="UP001165960"/>
    </source>
</evidence>